<evidence type="ECO:0000313" key="2">
    <source>
        <dbReference type="EMBL" id="NEA21460.1"/>
    </source>
</evidence>
<dbReference type="EMBL" id="JAAGLI010000089">
    <property type="protein sequence ID" value="NEA21460.1"/>
    <property type="molecule type" value="Genomic_DNA"/>
</dbReference>
<dbReference type="AlphaFoldDB" id="A0A6L9Q7M2"/>
<dbReference type="SUPFAM" id="SSF53474">
    <property type="entry name" value="alpha/beta-Hydrolases"/>
    <property type="match status" value="1"/>
</dbReference>
<dbReference type="PANTHER" id="PTHR43433:SF5">
    <property type="entry name" value="AB HYDROLASE-1 DOMAIN-CONTAINING PROTEIN"/>
    <property type="match status" value="1"/>
</dbReference>
<dbReference type="Pfam" id="PF00561">
    <property type="entry name" value="Abhydrolase_1"/>
    <property type="match status" value="1"/>
</dbReference>
<proteinExistence type="predicted"/>
<dbReference type="Proteomes" id="UP000475532">
    <property type="component" value="Unassembled WGS sequence"/>
</dbReference>
<protein>
    <submittedName>
        <fullName evidence="2">Alpha/beta hydrolase</fullName>
    </submittedName>
</protein>
<dbReference type="InterPro" id="IPR029058">
    <property type="entry name" value="AB_hydrolase_fold"/>
</dbReference>
<keyword evidence="2" id="KW-0378">Hydrolase</keyword>
<name>A0A6L9Q7M2_9ACTN</name>
<dbReference type="GO" id="GO:0016787">
    <property type="term" value="F:hydrolase activity"/>
    <property type="evidence" value="ECO:0007669"/>
    <property type="project" value="UniProtKB-KW"/>
</dbReference>
<feature type="domain" description="AB hydrolase-1" evidence="1">
    <location>
        <begin position="21"/>
        <end position="271"/>
    </location>
</feature>
<dbReference type="InterPro" id="IPR050471">
    <property type="entry name" value="AB_hydrolase"/>
</dbReference>
<organism evidence="2 3">
    <name type="scientific">Actinomadura bangladeshensis</name>
    <dbReference type="NCBI Taxonomy" id="453573"/>
    <lineage>
        <taxon>Bacteria</taxon>
        <taxon>Bacillati</taxon>
        <taxon>Actinomycetota</taxon>
        <taxon>Actinomycetes</taxon>
        <taxon>Streptosporangiales</taxon>
        <taxon>Thermomonosporaceae</taxon>
        <taxon>Actinomadura</taxon>
    </lineage>
</organism>
<evidence type="ECO:0000313" key="3">
    <source>
        <dbReference type="Proteomes" id="UP000475532"/>
    </source>
</evidence>
<reference evidence="2 3" key="1">
    <citation type="submission" date="2020-01" db="EMBL/GenBank/DDBJ databases">
        <title>Insect and environment-associated Actinomycetes.</title>
        <authorList>
            <person name="Currrie C."/>
            <person name="Chevrette M."/>
            <person name="Carlson C."/>
            <person name="Stubbendieck R."/>
            <person name="Wendt-Pienkowski E."/>
        </authorList>
    </citation>
    <scope>NUCLEOTIDE SEQUENCE [LARGE SCALE GENOMIC DNA]</scope>
    <source>
        <strain evidence="2 3">SID10258</strain>
    </source>
</reference>
<sequence length="292" mass="31933">MSTSDGREIGVEEWGVPTGFPVFLLHGTPGSRLGPVPRQMVLYQHGIRLITFDRPGYGRSDRMTGRVVADVADDVRLLADELELEEFSVLGRSGGGPHALACAALLPRRATRVAALVGLAPAEAEGLDWFEGMAPGNTREYLAVRRQGPLVSARLRSIADRIRENPAQHVANLYAELTQSDRRVVLRAGMRRMLLETFREAFRTSADGWIDDLLAFCAPWGFELGDIVVPTMLWHGANDTFSPAGHSRWLAGRIPNSTVVVQSGSAHFGAFDVLPDMLAWLARPAVSPSDRL</sequence>
<evidence type="ECO:0000259" key="1">
    <source>
        <dbReference type="Pfam" id="PF00561"/>
    </source>
</evidence>
<accession>A0A6L9Q7M2</accession>
<gene>
    <name evidence="2" type="ORF">G3I70_02970</name>
</gene>
<dbReference type="RefSeq" id="WP_163053092.1">
    <property type="nucleotide sequence ID" value="NZ_JAAGLI010000089.1"/>
</dbReference>
<dbReference type="PANTHER" id="PTHR43433">
    <property type="entry name" value="HYDROLASE, ALPHA/BETA FOLD FAMILY PROTEIN"/>
    <property type="match status" value="1"/>
</dbReference>
<dbReference type="Gene3D" id="3.40.50.1820">
    <property type="entry name" value="alpha/beta hydrolase"/>
    <property type="match status" value="1"/>
</dbReference>
<comment type="caution">
    <text evidence="2">The sequence shown here is derived from an EMBL/GenBank/DDBJ whole genome shotgun (WGS) entry which is preliminary data.</text>
</comment>
<dbReference type="InterPro" id="IPR000073">
    <property type="entry name" value="AB_hydrolase_1"/>
</dbReference>